<proteinExistence type="predicted"/>
<dbReference type="RefSeq" id="WP_109725774.1">
    <property type="nucleotide sequence ID" value="NZ_QGDI01000003.1"/>
</dbReference>
<evidence type="ECO:0000313" key="1">
    <source>
        <dbReference type="EMBL" id="PWJ13987.1"/>
    </source>
</evidence>
<evidence type="ECO:0000313" key="2">
    <source>
        <dbReference type="Proteomes" id="UP000245720"/>
    </source>
</evidence>
<name>A0A315Y1U7_RUMFL</name>
<accession>A0A315Y1U7</accession>
<reference evidence="1 2" key="1">
    <citation type="submission" date="2018-05" db="EMBL/GenBank/DDBJ databases">
        <title>The Hungate 1000. A catalogue of reference genomes from the rumen microbiome.</title>
        <authorList>
            <person name="Kelly W."/>
        </authorList>
    </citation>
    <scope>NUCLEOTIDE SEQUENCE [LARGE SCALE GENOMIC DNA]</scope>
    <source>
        <strain evidence="1 2">SAb67</strain>
    </source>
</reference>
<protein>
    <submittedName>
        <fullName evidence="1">Uncharacterized protein</fullName>
    </submittedName>
</protein>
<organism evidence="1 2">
    <name type="scientific">Ruminococcus flavefaciens</name>
    <dbReference type="NCBI Taxonomy" id="1265"/>
    <lineage>
        <taxon>Bacteria</taxon>
        <taxon>Bacillati</taxon>
        <taxon>Bacillota</taxon>
        <taxon>Clostridia</taxon>
        <taxon>Eubacteriales</taxon>
        <taxon>Oscillospiraceae</taxon>
        <taxon>Ruminococcus</taxon>
    </lineage>
</organism>
<gene>
    <name evidence="1" type="ORF">IE37_00918</name>
</gene>
<dbReference type="AlphaFoldDB" id="A0A315Y1U7"/>
<sequence>MSEYISREAVLKHLNECKEDPFFDPDMARICFAISIFIEEMQAADVQPVVRCKDCIYLNRHDCPMAYIEHQTLQFAAVTPDFYCAKGADHEP</sequence>
<comment type="caution">
    <text evidence="1">The sequence shown here is derived from an EMBL/GenBank/DDBJ whole genome shotgun (WGS) entry which is preliminary data.</text>
</comment>
<dbReference type="EMBL" id="QGDI01000003">
    <property type="protein sequence ID" value="PWJ13987.1"/>
    <property type="molecule type" value="Genomic_DNA"/>
</dbReference>
<dbReference type="Proteomes" id="UP000245720">
    <property type="component" value="Unassembled WGS sequence"/>
</dbReference>